<dbReference type="Gene3D" id="3.40.190.10">
    <property type="entry name" value="Periplasmic binding protein-like II"/>
    <property type="match status" value="2"/>
</dbReference>
<evidence type="ECO:0000313" key="1">
    <source>
        <dbReference type="EMBL" id="MBR7746629.1"/>
    </source>
</evidence>
<dbReference type="EMBL" id="JAGSPM010000004">
    <property type="protein sequence ID" value="MBR7746629.1"/>
    <property type="molecule type" value="Genomic_DNA"/>
</dbReference>
<keyword evidence="2" id="KW-1185">Reference proteome</keyword>
<name>A0A941I453_9BURK</name>
<gene>
    <name evidence="1" type="ORF">KDM92_08550</name>
</gene>
<sequence>MTAILGAIQIFCLLMRVFCFRLFAYLLVWLLPNIALAADQNRVRLFLQESLDQQGKQLPTDPKLIEILKYFEKQTGLKFEPVILPWKRAQVETLNGNGVIYGFSRSRERITVYHFSEPVVVERIWGITYGKPKPKYRTVEDLRGKVVSTGRGFSHGLEFDLARDVIFTVQEDSASTHARFKKLMAKRSDVMVWPVRGMETQKEVEQYINRIIVQESNDPELEGRYFDVSDQPLFFDTTHFASAKGRYLEVIAKIDAAILRGKKNGSLAQVLRGYH</sequence>
<dbReference type="AlphaFoldDB" id="A0A941I453"/>
<dbReference type="SUPFAM" id="SSF53850">
    <property type="entry name" value="Periplasmic binding protein-like II"/>
    <property type="match status" value="1"/>
</dbReference>
<organism evidence="1 2">
    <name type="scientific">Undibacterium baiyunense</name>
    <dbReference type="NCBI Taxonomy" id="2828731"/>
    <lineage>
        <taxon>Bacteria</taxon>
        <taxon>Pseudomonadati</taxon>
        <taxon>Pseudomonadota</taxon>
        <taxon>Betaproteobacteria</taxon>
        <taxon>Burkholderiales</taxon>
        <taxon>Oxalobacteraceae</taxon>
        <taxon>Undibacterium</taxon>
    </lineage>
</organism>
<comment type="caution">
    <text evidence="1">The sequence shown here is derived from an EMBL/GenBank/DDBJ whole genome shotgun (WGS) entry which is preliminary data.</text>
</comment>
<accession>A0A941I453</accession>
<evidence type="ECO:0000313" key="2">
    <source>
        <dbReference type="Proteomes" id="UP000680158"/>
    </source>
</evidence>
<proteinExistence type="predicted"/>
<protein>
    <submittedName>
        <fullName evidence="1">Transporter substrate-binding domain-containing protein</fullName>
    </submittedName>
</protein>
<reference evidence="1 2" key="1">
    <citation type="submission" date="2021-04" db="EMBL/GenBank/DDBJ databases">
        <title>novel species isolated from subtropical streams in China.</title>
        <authorList>
            <person name="Lu H."/>
        </authorList>
    </citation>
    <scope>NUCLEOTIDE SEQUENCE [LARGE SCALE GENOMIC DNA]</scope>
    <source>
        <strain evidence="1 2">BYS107W</strain>
    </source>
</reference>
<dbReference type="Proteomes" id="UP000680158">
    <property type="component" value="Unassembled WGS sequence"/>
</dbReference>
<dbReference type="RefSeq" id="WP_212683943.1">
    <property type="nucleotide sequence ID" value="NZ_JAGSPM010000004.1"/>
</dbReference>